<evidence type="ECO:0000259" key="1">
    <source>
        <dbReference type="PROSITE" id="PS50994"/>
    </source>
</evidence>
<accession>A0A8S4ECE6</accession>
<dbReference type="AlphaFoldDB" id="A0A8S4ECE6"/>
<sequence length="236" mass="26554">MALRRMIGRRSTPSVIWSDNGTNLRGCDAELRQSIRELNTEKLREDGLSRGIEWRFIPPGAPEMGGAWERMIRTVKTALKVALKERAPHRETLSTLLVEVEALVNSRPITHVSTDPNYPEALTPNHFLIGTSSNGPAFGKYDDGDLCLRKQWRIAQRLADMFWSRQKWQTDERALRVGDYVVLVDTKVDRGCWHHGVVSAAHAGADGRVRVVDVRTRAAVLRRPATRVALLSPIDS</sequence>
<organism evidence="2 3">
    <name type="scientific">Plutella xylostella</name>
    <name type="common">Diamondback moth</name>
    <name type="synonym">Plutella maculipennis</name>
    <dbReference type="NCBI Taxonomy" id="51655"/>
    <lineage>
        <taxon>Eukaryota</taxon>
        <taxon>Metazoa</taxon>
        <taxon>Ecdysozoa</taxon>
        <taxon>Arthropoda</taxon>
        <taxon>Hexapoda</taxon>
        <taxon>Insecta</taxon>
        <taxon>Pterygota</taxon>
        <taxon>Neoptera</taxon>
        <taxon>Endopterygota</taxon>
        <taxon>Lepidoptera</taxon>
        <taxon>Glossata</taxon>
        <taxon>Ditrysia</taxon>
        <taxon>Yponomeutoidea</taxon>
        <taxon>Plutellidae</taxon>
        <taxon>Plutella</taxon>
    </lineage>
</organism>
<reference evidence="2" key="1">
    <citation type="submission" date="2020-11" db="EMBL/GenBank/DDBJ databases">
        <authorList>
            <person name="Whiteford S."/>
        </authorList>
    </citation>
    <scope>NUCLEOTIDE SEQUENCE</scope>
</reference>
<dbReference type="Gene3D" id="3.30.420.10">
    <property type="entry name" value="Ribonuclease H-like superfamily/Ribonuclease H"/>
    <property type="match status" value="1"/>
</dbReference>
<dbReference type="EMBL" id="CAJHNJ030000015">
    <property type="protein sequence ID" value="CAG9113268.1"/>
    <property type="molecule type" value="Genomic_DNA"/>
</dbReference>
<evidence type="ECO:0000313" key="3">
    <source>
        <dbReference type="Proteomes" id="UP000653454"/>
    </source>
</evidence>
<dbReference type="PANTHER" id="PTHR47331">
    <property type="entry name" value="PHD-TYPE DOMAIN-CONTAINING PROTEIN"/>
    <property type="match status" value="1"/>
</dbReference>
<keyword evidence="3" id="KW-1185">Reference proteome</keyword>
<dbReference type="Proteomes" id="UP000653454">
    <property type="component" value="Unassembled WGS sequence"/>
</dbReference>
<proteinExistence type="predicted"/>
<dbReference type="SUPFAM" id="SSF53098">
    <property type="entry name" value="Ribonuclease H-like"/>
    <property type="match status" value="1"/>
</dbReference>
<protein>
    <submittedName>
        <fullName evidence="2">(diamondback moth) hypothetical protein</fullName>
    </submittedName>
</protein>
<dbReference type="PROSITE" id="PS50994">
    <property type="entry name" value="INTEGRASE"/>
    <property type="match status" value="1"/>
</dbReference>
<evidence type="ECO:0000313" key="2">
    <source>
        <dbReference type="EMBL" id="CAG9113268.1"/>
    </source>
</evidence>
<feature type="domain" description="Integrase catalytic" evidence="1">
    <location>
        <begin position="1"/>
        <end position="132"/>
    </location>
</feature>
<dbReference type="InterPro" id="IPR040676">
    <property type="entry name" value="DUF5641"/>
</dbReference>
<dbReference type="InterPro" id="IPR001584">
    <property type="entry name" value="Integrase_cat-core"/>
</dbReference>
<dbReference type="GO" id="GO:0015074">
    <property type="term" value="P:DNA integration"/>
    <property type="evidence" value="ECO:0007669"/>
    <property type="project" value="InterPro"/>
</dbReference>
<comment type="caution">
    <text evidence="2">The sequence shown here is derived from an EMBL/GenBank/DDBJ whole genome shotgun (WGS) entry which is preliminary data.</text>
</comment>
<dbReference type="Pfam" id="PF18701">
    <property type="entry name" value="DUF5641"/>
    <property type="match status" value="1"/>
</dbReference>
<gene>
    <name evidence="2" type="ORF">PLXY2_LOCUS5201</name>
</gene>
<dbReference type="InterPro" id="IPR012337">
    <property type="entry name" value="RNaseH-like_sf"/>
</dbReference>
<dbReference type="GO" id="GO:0003676">
    <property type="term" value="F:nucleic acid binding"/>
    <property type="evidence" value="ECO:0007669"/>
    <property type="project" value="InterPro"/>
</dbReference>
<dbReference type="InterPro" id="IPR036397">
    <property type="entry name" value="RNaseH_sf"/>
</dbReference>
<name>A0A8S4ECE6_PLUXY</name>